<dbReference type="PROSITE" id="PS50293">
    <property type="entry name" value="TPR_REGION"/>
    <property type="match status" value="1"/>
</dbReference>
<feature type="domain" description="Thioredoxin" evidence="3">
    <location>
        <begin position="77"/>
        <end position="166"/>
    </location>
</feature>
<dbReference type="Pfam" id="PF13181">
    <property type="entry name" value="TPR_8"/>
    <property type="match status" value="1"/>
</dbReference>
<name>A0ABT4S0X7_9FLAO</name>
<dbReference type="SMART" id="SM00028">
    <property type="entry name" value="TPR"/>
    <property type="match status" value="2"/>
</dbReference>
<organism evidence="4 5">
    <name type="scientific">Mesoflavibacter profundi</name>
    <dbReference type="NCBI Taxonomy" id="2708110"/>
    <lineage>
        <taxon>Bacteria</taxon>
        <taxon>Pseudomonadati</taxon>
        <taxon>Bacteroidota</taxon>
        <taxon>Flavobacteriia</taxon>
        <taxon>Flavobacteriales</taxon>
        <taxon>Flavobacteriaceae</taxon>
        <taxon>Mesoflavibacter</taxon>
    </lineage>
</organism>
<dbReference type="InterPro" id="IPR019734">
    <property type="entry name" value="TPR_rpt"/>
</dbReference>
<reference evidence="4" key="1">
    <citation type="submission" date="2022-11" db="EMBL/GenBank/DDBJ databases">
        <title>Refractory cell wall polysaccharides provide important carbon source for microbial heterotrophs in the hadal ocean.</title>
        <authorList>
            <person name="Zhu X."/>
        </authorList>
    </citation>
    <scope>NUCLEOTIDE SEQUENCE</scope>
    <source>
        <strain evidence="4">MTRN7</strain>
    </source>
</reference>
<dbReference type="Gene3D" id="3.40.30.10">
    <property type="entry name" value="Glutaredoxin"/>
    <property type="match status" value="1"/>
</dbReference>
<dbReference type="RefSeq" id="WP_270005569.1">
    <property type="nucleotide sequence ID" value="NZ_JAPFGC010000002.1"/>
</dbReference>
<sequence>MKKIITLIALFIYTSSFSQTLNQEVKDDNGSTKFLGLIDKNGLTKTPYNDWFTKNYDNYKVNEALVNSYKDSLNTYTIKAFLGTWCGDSKREVPRFYKVLETVNFDMNNLKVFALDNTKENYKKGPNGEEDGYNIHRVPTFIFYKNGKEVNRIVEYPKETLERDIKNIVTNQRYFPNYFVANTMFYNILNNPLENLKQTENQFLPYFAEYVNGSKELNTLGYVLLRAKKTEEALFVFEFNTKLFPLNYNVYDSLAEAYYTTNNYNEAIKNYYKVLSMNPDNENAKNMIEKMENN</sequence>
<evidence type="ECO:0000313" key="5">
    <source>
        <dbReference type="Proteomes" id="UP001149142"/>
    </source>
</evidence>
<evidence type="ECO:0000256" key="1">
    <source>
        <dbReference type="PROSITE-ProRule" id="PRU00339"/>
    </source>
</evidence>
<comment type="caution">
    <text evidence="4">The sequence shown here is derived from an EMBL/GenBank/DDBJ whole genome shotgun (WGS) entry which is preliminary data.</text>
</comment>
<dbReference type="Proteomes" id="UP001149142">
    <property type="component" value="Unassembled WGS sequence"/>
</dbReference>
<dbReference type="InterPro" id="IPR036249">
    <property type="entry name" value="Thioredoxin-like_sf"/>
</dbReference>
<dbReference type="CDD" id="cd02947">
    <property type="entry name" value="TRX_family"/>
    <property type="match status" value="1"/>
</dbReference>
<protein>
    <submittedName>
        <fullName evidence="4">Thioredoxin family protein</fullName>
    </submittedName>
</protein>
<feature type="chain" id="PRO_5045603841" evidence="2">
    <location>
        <begin position="19"/>
        <end position="294"/>
    </location>
</feature>
<gene>
    <name evidence="4" type="ORF">OOZ35_09535</name>
</gene>
<keyword evidence="5" id="KW-1185">Reference proteome</keyword>
<feature type="repeat" description="TPR" evidence="1">
    <location>
        <begin position="248"/>
        <end position="281"/>
    </location>
</feature>
<evidence type="ECO:0000259" key="3">
    <source>
        <dbReference type="Pfam" id="PF00085"/>
    </source>
</evidence>
<feature type="signal peptide" evidence="2">
    <location>
        <begin position="1"/>
        <end position="18"/>
    </location>
</feature>
<evidence type="ECO:0000256" key="2">
    <source>
        <dbReference type="SAM" id="SignalP"/>
    </source>
</evidence>
<evidence type="ECO:0000313" key="4">
    <source>
        <dbReference type="EMBL" id="MDA0177731.1"/>
    </source>
</evidence>
<dbReference type="EMBL" id="JAPFGC010000002">
    <property type="protein sequence ID" value="MDA0177731.1"/>
    <property type="molecule type" value="Genomic_DNA"/>
</dbReference>
<dbReference type="InterPro" id="IPR013766">
    <property type="entry name" value="Thioredoxin_domain"/>
</dbReference>
<dbReference type="Pfam" id="PF00085">
    <property type="entry name" value="Thioredoxin"/>
    <property type="match status" value="1"/>
</dbReference>
<keyword evidence="1" id="KW-0802">TPR repeat</keyword>
<dbReference type="PROSITE" id="PS50005">
    <property type="entry name" value="TPR"/>
    <property type="match status" value="1"/>
</dbReference>
<dbReference type="InterPro" id="IPR011990">
    <property type="entry name" value="TPR-like_helical_dom_sf"/>
</dbReference>
<accession>A0ABT4S0X7</accession>
<dbReference type="SUPFAM" id="SSF48452">
    <property type="entry name" value="TPR-like"/>
    <property type="match status" value="1"/>
</dbReference>
<proteinExistence type="predicted"/>
<keyword evidence="2" id="KW-0732">Signal</keyword>
<dbReference type="SUPFAM" id="SSF52833">
    <property type="entry name" value="Thioredoxin-like"/>
    <property type="match status" value="1"/>
</dbReference>
<dbReference type="Gene3D" id="1.25.40.10">
    <property type="entry name" value="Tetratricopeptide repeat domain"/>
    <property type="match status" value="1"/>
</dbReference>